<reference evidence="1 2" key="1">
    <citation type="submission" date="2020-03" db="EMBL/GenBank/DDBJ databases">
        <title>FDA dAtabase for Regulatory Grade micrObial Sequences (FDA-ARGOS): Supporting development and validation of Infectious Disease Dx tests.</title>
        <authorList>
            <person name="Campos J."/>
            <person name="Goldberg B."/>
            <person name="Tallon L."/>
            <person name="Sadzewicz L."/>
            <person name="Vavikolanu K."/>
            <person name="Mehta A."/>
            <person name="Aluvathingal J."/>
            <person name="Nadendla S."/>
            <person name="Nandy P."/>
            <person name="Geyer C."/>
            <person name="Yan Y."/>
            <person name="Sichtig H."/>
        </authorList>
    </citation>
    <scope>NUCLEOTIDE SEQUENCE [LARGE SCALE GENOMIC DNA]</scope>
    <source>
        <strain evidence="1 2">FDAARGOS_656</strain>
    </source>
</reference>
<dbReference type="AlphaFoldDB" id="A0A8H6F213"/>
<dbReference type="PANTHER" id="PTHR34065">
    <property type="entry name" value="CELL DIVISION CONTROL PROTEIN 14"/>
    <property type="match status" value="1"/>
</dbReference>
<gene>
    <name evidence="1" type="ORF">FOB64_005078</name>
</gene>
<keyword evidence="1" id="KW-0131">Cell cycle</keyword>
<sequence>MEQELTQIINLLTSNELPTTLTGLEQTHKLLMSLLPSIKQYQNLLMNTNNSALMYNQRHIKQNRDLQQLIQFQILQDNFQYNLLQYLLPIYDKYELTLNDYLLSNQIIQGILLIHPNSKRIFSINHHNMKIILDLLDCCNNTNNNNNNKDSANDNIKLSISLISTLIHILLKNYDNYRIFEDLNGCSILIKHFKLSSFENINDQNNTNTNTNSNNNNNEDEELNNNLNFKVIEFLMLYLSEEIDNSGGGKSIQEKSQFFINDFPEIDSLIENLNQLNNL</sequence>
<name>A0A8H6F213_CANAX</name>
<protein>
    <submittedName>
        <fullName evidence="1">Cell division control protein 14, SIN component family protein</fullName>
    </submittedName>
</protein>
<dbReference type="PANTHER" id="PTHR34065:SF1">
    <property type="entry name" value="CELL DIVISION CONTROL PROTEIN 14"/>
    <property type="match status" value="1"/>
</dbReference>
<dbReference type="Pfam" id="PF08045">
    <property type="entry name" value="CDC14"/>
    <property type="match status" value="1"/>
</dbReference>
<dbReference type="GO" id="GO:0051301">
    <property type="term" value="P:cell division"/>
    <property type="evidence" value="ECO:0007669"/>
    <property type="project" value="UniProtKB-KW"/>
</dbReference>
<keyword evidence="1" id="KW-0132">Cell division</keyword>
<proteinExistence type="predicted"/>
<dbReference type="InterPro" id="IPR012535">
    <property type="entry name" value="Cell_div_Cdc14"/>
</dbReference>
<organism evidence="1 2">
    <name type="scientific">Candida albicans</name>
    <name type="common">Yeast</name>
    <dbReference type="NCBI Taxonomy" id="5476"/>
    <lineage>
        <taxon>Eukaryota</taxon>
        <taxon>Fungi</taxon>
        <taxon>Dikarya</taxon>
        <taxon>Ascomycota</taxon>
        <taxon>Saccharomycotina</taxon>
        <taxon>Pichiomycetes</taxon>
        <taxon>Debaryomycetaceae</taxon>
        <taxon>Candida/Lodderomyces clade</taxon>
        <taxon>Candida</taxon>
    </lineage>
</organism>
<comment type="caution">
    <text evidence="1">The sequence shown here is derived from an EMBL/GenBank/DDBJ whole genome shotgun (WGS) entry which is preliminary data.</text>
</comment>
<dbReference type="Proteomes" id="UP000536275">
    <property type="component" value="Unassembled WGS sequence"/>
</dbReference>
<evidence type="ECO:0000313" key="2">
    <source>
        <dbReference type="Proteomes" id="UP000536275"/>
    </source>
</evidence>
<accession>A0A8H6F213</accession>
<evidence type="ECO:0000313" key="1">
    <source>
        <dbReference type="EMBL" id="KAF6065331.1"/>
    </source>
</evidence>
<dbReference type="EMBL" id="JABWAD010000059">
    <property type="protein sequence ID" value="KAF6065331.1"/>
    <property type="molecule type" value="Genomic_DNA"/>
</dbReference>